<keyword evidence="3" id="KW-0326">Glycosidase</keyword>
<dbReference type="InterPro" id="IPR036689">
    <property type="entry name" value="ESAT-6-like_sf"/>
</dbReference>
<keyword evidence="1 3" id="KW-0929">Antimicrobial</keyword>
<dbReference type="GO" id="GO:0042742">
    <property type="term" value="P:defense response to bacterium"/>
    <property type="evidence" value="ECO:0007669"/>
    <property type="project" value="UniProtKB-KW"/>
</dbReference>
<evidence type="ECO:0000256" key="3">
    <source>
        <dbReference type="RuleBase" id="RU003788"/>
    </source>
</evidence>
<sequence length="279" mass="29661">MTSDSFEIHPQAVSDTVGNVRSLLSRAGDVISELSSAVLDGAAFAGVGSDVAAANANLQSSQVSSLHQLRQLLERVNQAIHASNQGYQQTDQAVATGYGDDPVQTAQAAQTAAPGTQAADMTTDQQLRDQLGIDEGNRTHVYTDTAGHPTVGIGFNLDRGDARARLAAVGADYAAVRAGTQDLTQDQVNQLFSHDVGTAVTTARNYYAGFDQLDPVRQRVLTNMAFNMGPATLGQFHQLHTALTNGDWNAAATSMQNSHWATQVGDRATRLIDHMRTGR</sequence>
<dbReference type="AlphaFoldDB" id="A0A8J3J4D3"/>
<dbReference type="PANTHER" id="PTHR37406">
    <property type="entry name" value="T4-TYPE LYSOZYME 1-RELATED"/>
    <property type="match status" value="1"/>
</dbReference>
<name>A0A8J3J4D3_9ACTN</name>
<comment type="caution">
    <text evidence="4">The sequence shown here is derived from an EMBL/GenBank/DDBJ whole genome shotgun (WGS) entry which is preliminary data.</text>
</comment>
<accession>A0A8J3J4D3</accession>
<dbReference type="SUPFAM" id="SSF53955">
    <property type="entry name" value="Lysozyme-like"/>
    <property type="match status" value="1"/>
</dbReference>
<proteinExistence type="inferred from homology"/>
<dbReference type="PRINTS" id="PR00684">
    <property type="entry name" value="T4LYSOZYME"/>
</dbReference>
<organism evidence="4 5">
    <name type="scientific">Actinocatenispora rupis</name>
    <dbReference type="NCBI Taxonomy" id="519421"/>
    <lineage>
        <taxon>Bacteria</taxon>
        <taxon>Bacillati</taxon>
        <taxon>Actinomycetota</taxon>
        <taxon>Actinomycetes</taxon>
        <taxon>Micromonosporales</taxon>
        <taxon>Micromonosporaceae</taxon>
        <taxon>Actinocatenispora</taxon>
    </lineage>
</organism>
<keyword evidence="3" id="KW-0378">Hydrolase</keyword>
<dbReference type="Proteomes" id="UP000612808">
    <property type="component" value="Unassembled WGS sequence"/>
</dbReference>
<keyword evidence="2 3" id="KW-0081">Bacteriolytic enzyme</keyword>
<evidence type="ECO:0000256" key="1">
    <source>
        <dbReference type="ARBA" id="ARBA00022529"/>
    </source>
</evidence>
<dbReference type="InterPro" id="IPR001165">
    <property type="entry name" value="T4-type_lysozyme"/>
</dbReference>
<dbReference type="SUPFAM" id="SSF140453">
    <property type="entry name" value="EsxAB dimer-like"/>
    <property type="match status" value="1"/>
</dbReference>
<comment type="catalytic activity">
    <reaction evidence="3">
        <text>Hydrolysis of (1-&gt;4)-beta-linkages between N-acetylmuramic acid and N-acetyl-D-glucosamine residues in a peptidoglycan and between N-acetyl-D-glucosamine residues in chitodextrins.</text>
        <dbReference type="EC" id="3.2.1.17"/>
    </reaction>
</comment>
<dbReference type="GO" id="GO:0003796">
    <property type="term" value="F:lysozyme activity"/>
    <property type="evidence" value="ECO:0007669"/>
    <property type="project" value="UniProtKB-EC"/>
</dbReference>
<dbReference type="InterPro" id="IPR052619">
    <property type="entry name" value="Phage_lysozyme-like"/>
</dbReference>
<dbReference type="EC" id="3.2.1.17" evidence="3"/>
<dbReference type="Pfam" id="PF00959">
    <property type="entry name" value="Phage_lysozyme"/>
    <property type="match status" value="1"/>
</dbReference>
<dbReference type="GO" id="GO:0016998">
    <property type="term" value="P:cell wall macromolecule catabolic process"/>
    <property type="evidence" value="ECO:0007669"/>
    <property type="project" value="InterPro"/>
</dbReference>
<dbReference type="PANTHER" id="PTHR37406:SF1">
    <property type="entry name" value="T4-TYPE LYSOZYME 1-RELATED"/>
    <property type="match status" value="1"/>
</dbReference>
<evidence type="ECO:0000313" key="5">
    <source>
        <dbReference type="Proteomes" id="UP000612808"/>
    </source>
</evidence>
<comment type="similarity">
    <text evidence="3">Belongs to the glycosyl hydrolase 24 family.</text>
</comment>
<dbReference type="RefSeq" id="WP_203663951.1">
    <property type="nucleotide sequence ID" value="NZ_BAAAZM010000023.1"/>
</dbReference>
<protein>
    <recommendedName>
        <fullName evidence="3">Lysozyme</fullName>
        <ecNumber evidence="3">3.2.1.17</ecNumber>
    </recommendedName>
</protein>
<dbReference type="InterPro" id="IPR023347">
    <property type="entry name" value="Lysozyme_dom_sf"/>
</dbReference>
<evidence type="ECO:0000256" key="2">
    <source>
        <dbReference type="ARBA" id="ARBA00022638"/>
    </source>
</evidence>
<evidence type="ECO:0000313" key="4">
    <source>
        <dbReference type="EMBL" id="GID15581.1"/>
    </source>
</evidence>
<gene>
    <name evidence="4" type="ORF">Aru02nite_64700</name>
</gene>
<dbReference type="GO" id="GO:0031640">
    <property type="term" value="P:killing of cells of another organism"/>
    <property type="evidence" value="ECO:0007669"/>
    <property type="project" value="UniProtKB-KW"/>
</dbReference>
<dbReference type="EMBL" id="BOMB01000044">
    <property type="protein sequence ID" value="GID15581.1"/>
    <property type="molecule type" value="Genomic_DNA"/>
</dbReference>
<reference evidence="4" key="1">
    <citation type="submission" date="2021-01" db="EMBL/GenBank/DDBJ databases">
        <title>Whole genome shotgun sequence of Actinocatenispora rupis NBRC 107355.</title>
        <authorList>
            <person name="Komaki H."/>
            <person name="Tamura T."/>
        </authorList>
    </citation>
    <scope>NUCLEOTIDE SEQUENCE</scope>
    <source>
        <strain evidence="4">NBRC 107355</strain>
    </source>
</reference>
<dbReference type="InterPro" id="IPR002196">
    <property type="entry name" value="Glyco_hydro_24"/>
</dbReference>
<dbReference type="Gene3D" id="1.10.530.40">
    <property type="match status" value="1"/>
</dbReference>
<dbReference type="GO" id="GO:0009253">
    <property type="term" value="P:peptidoglycan catabolic process"/>
    <property type="evidence" value="ECO:0007669"/>
    <property type="project" value="InterPro"/>
</dbReference>
<keyword evidence="5" id="KW-1185">Reference proteome</keyword>
<dbReference type="InterPro" id="IPR023346">
    <property type="entry name" value="Lysozyme-like_dom_sf"/>
</dbReference>